<accession>A0A317KBJ7</accession>
<feature type="non-terminal residue" evidence="2">
    <location>
        <position position="63"/>
    </location>
</feature>
<reference evidence="3" key="1">
    <citation type="submission" date="2018-05" db="EMBL/GenBank/DDBJ databases">
        <title>Micromonospora globispora sp. nov. and Micromonospora rugosa sp. nov., isolated from marine sediment.</title>
        <authorList>
            <person name="Carro L."/>
            <person name="Aysel V."/>
            <person name="Cetin D."/>
            <person name="Igual J.M."/>
            <person name="Klenk H.-P."/>
            <person name="Trujillo M.E."/>
            <person name="Sahin N."/>
        </authorList>
    </citation>
    <scope>NUCLEOTIDE SEQUENCE [LARGE SCALE GENOMIC DNA]</scope>
    <source>
        <strain evidence="3">S2904</strain>
    </source>
</reference>
<dbReference type="EMBL" id="QGSV01000106">
    <property type="protein sequence ID" value="PWU50645.1"/>
    <property type="molecule type" value="Genomic_DNA"/>
</dbReference>
<sequence length="63" mass="6718">MGVVEHGVGTPLREYGGRRAYQQQRGQHERGQQPALGGRTEQRGHPSGYAPVRAGEGGPLPGQ</sequence>
<proteinExistence type="predicted"/>
<organism evidence="2 3">
    <name type="scientific">Micromonospora globispora</name>
    <dbReference type="NCBI Taxonomy" id="1450148"/>
    <lineage>
        <taxon>Bacteria</taxon>
        <taxon>Bacillati</taxon>
        <taxon>Actinomycetota</taxon>
        <taxon>Actinomycetes</taxon>
        <taxon>Micromonosporales</taxon>
        <taxon>Micromonosporaceae</taxon>
        <taxon>Micromonospora</taxon>
    </lineage>
</organism>
<name>A0A317KBJ7_9ACTN</name>
<evidence type="ECO:0000313" key="3">
    <source>
        <dbReference type="Proteomes" id="UP000245683"/>
    </source>
</evidence>
<comment type="caution">
    <text evidence="2">The sequence shown here is derived from an EMBL/GenBank/DDBJ whole genome shotgun (WGS) entry which is preliminary data.</text>
</comment>
<evidence type="ECO:0000313" key="2">
    <source>
        <dbReference type="EMBL" id="PWU50645.1"/>
    </source>
</evidence>
<keyword evidence="3" id="KW-1185">Reference proteome</keyword>
<feature type="region of interest" description="Disordered" evidence="1">
    <location>
        <begin position="1"/>
        <end position="63"/>
    </location>
</feature>
<dbReference type="AlphaFoldDB" id="A0A317KBJ7"/>
<evidence type="ECO:0000256" key="1">
    <source>
        <dbReference type="SAM" id="MobiDB-lite"/>
    </source>
</evidence>
<dbReference type="RefSeq" id="WP_207783776.1">
    <property type="nucleotide sequence ID" value="NZ_QGSV01000106.1"/>
</dbReference>
<gene>
    <name evidence="2" type="ORF">DLJ46_06805</name>
</gene>
<protein>
    <submittedName>
        <fullName evidence="2">Uncharacterized protein</fullName>
    </submittedName>
</protein>
<dbReference type="Proteomes" id="UP000245683">
    <property type="component" value="Unassembled WGS sequence"/>
</dbReference>